<dbReference type="EMBL" id="LCYA01000066">
    <property type="protein sequence ID" value="KWV87775.1"/>
    <property type="molecule type" value="Genomic_DNA"/>
</dbReference>
<proteinExistence type="predicted"/>
<sequence>MPAKKNQTSAPATKPAATEGKTKTKASAKQKVPAPSHTIMTLEEKKAPKYLDRLYIPGMSENVKGYDAGVPKWLFESGMTIQVDKGWAAAPGDVITVGKLLDDGTVSVLATKQLKPGEELNNAYFFAAEQKDLPDGPYALVYVVHYAGGTDYDRSYPLLTLVKTDLPAGNDDDGPTVPGHSGLKFSVSETVIVPGNASKGVTITLQPPPNTNPTDEVDLHWGSVIKTQNIAGALKPTVILVTYADLLEAGDSDLRYVWLEVRDLVGNVSTPGSASVEVSVNLGQHLTDGPVIVNGGPPGYIDLEVVGENPLEMQVRTPSSVGAVGDIYDVMFRIYPPKGGVKIIHKFVEIRRGGQVYSVFIDYLDIRMAAEGRVETSFVLRKSGPPYEVYSKKTAAEVRGSVVRLEPPDLEGYPDDHIGNDPAHVIARCPYYAWRQPTDEILWIFRLVKGLNEVILHTETQVVGQSWPVGAPVKQVFYWEQLRQFKGYSFEFYYVISSSFTRARAIDLNESLRRILTIS</sequence>
<dbReference type="Proteomes" id="UP000061348">
    <property type="component" value="Unassembled WGS sequence"/>
</dbReference>
<reference evidence="2 4" key="1">
    <citation type="submission" date="2015-05" db="EMBL/GenBank/DDBJ databases">
        <title>A genomic and transcriptomic approach to investigate the blue pigment phenotype in Pseudomonas fluorescens.</title>
        <authorList>
            <person name="Andreani N.A."/>
            <person name="Cardazzo B."/>
        </authorList>
    </citation>
    <scope>NUCLEOTIDE SEQUENCE [LARGE SCALE GENOMIC DNA]</scope>
    <source>
        <strain evidence="2 4">Ps_22</strain>
    </source>
</reference>
<dbReference type="EMBL" id="PVUH01000022">
    <property type="protein sequence ID" value="PRW85971.1"/>
    <property type="molecule type" value="Genomic_DNA"/>
</dbReference>
<organism evidence="2 4">
    <name type="scientific">Pseudomonas fluorescens</name>
    <dbReference type="NCBI Taxonomy" id="294"/>
    <lineage>
        <taxon>Bacteria</taxon>
        <taxon>Pseudomonadati</taxon>
        <taxon>Pseudomonadota</taxon>
        <taxon>Gammaproteobacteria</taxon>
        <taxon>Pseudomonadales</taxon>
        <taxon>Pseudomonadaceae</taxon>
        <taxon>Pseudomonas</taxon>
    </lineage>
</organism>
<name>A0A109LHU4_PSEFL</name>
<evidence type="ECO:0000313" key="5">
    <source>
        <dbReference type="Proteomes" id="UP000239731"/>
    </source>
</evidence>
<dbReference type="RefSeq" id="WP_060764231.1">
    <property type="nucleotide sequence ID" value="NZ_LCYA01000066.1"/>
</dbReference>
<evidence type="ECO:0000313" key="3">
    <source>
        <dbReference type="EMBL" id="PRW85971.1"/>
    </source>
</evidence>
<dbReference type="Proteomes" id="UP000239731">
    <property type="component" value="Unassembled WGS sequence"/>
</dbReference>
<accession>A0A109LHU4</accession>
<protein>
    <submittedName>
        <fullName evidence="2">Uncharacterized protein</fullName>
    </submittedName>
</protein>
<evidence type="ECO:0000313" key="2">
    <source>
        <dbReference type="EMBL" id="KWV87775.1"/>
    </source>
</evidence>
<evidence type="ECO:0000256" key="1">
    <source>
        <dbReference type="SAM" id="MobiDB-lite"/>
    </source>
</evidence>
<dbReference type="AlphaFoldDB" id="A0A109LHU4"/>
<reference evidence="3 5" key="2">
    <citation type="submission" date="2018-03" db="EMBL/GenBank/DDBJ databases">
        <title>Blue discolouration in mozzarella cheese caused by Pseudomonas fluorescens.</title>
        <authorList>
            <person name="Chiesa F."/>
            <person name="Dalmasso A."/>
            <person name="Lomonaco S."/>
        </authorList>
    </citation>
    <scope>NUCLEOTIDE SEQUENCE [LARGE SCALE GENOMIC DNA]</scope>
    <source>
        <strain evidence="3 5">11293</strain>
    </source>
</reference>
<gene>
    <name evidence="3" type="ORF">C7A10_25540</name>
    <name evidence="2" type="ORF">PFLmoz3_02469</name>
</gene>
<dbReference type="PATRIC" id="fig|294.194.peg.2731"/>
<feature type="compositionally biased region" description="Polar residues" evidence="1">
    <location>
        <begin position="1"/>
        <end position="11"/>
    </location>
</feature>
<evidence type="ECO:0000313" key="4">
    <source>
        <dbReference type="Proteomes" id="UP000061348"/>
    </source>
</evidence>
<comment type="caution">
    <text evidence="2">The sequence shown here is derived from an EMBL/GenBank/DDBJ whole genome shotgun (WGS) entry which is preliminary data.</text>
</comment>
<feature type="region of interest" description="Disordered" evidence="1">
    <location>
        <begin position="1"/>
        <end position="35"/>
    </location>
</feature>